<feature type="region of interest" description="Disordered" evidence="1">
    <location>
        <begin position="1"/>
        <end position="35"/>
    </location>
</feature>
<feature type="compositionally biased region" description="Basic and acidic residues" evidence="1">
    <location>
        <begin position="26"/>
        <end position="35"/>
    </location>
</feature>
<dbReference type="PANTHER" id="PTHR42085">
    <property type="entry name" value="F-BOX DOMAIN-CONTAINING PROTEIN"/>
    <property type="match status" value="1"/>
</dbReference>
<name>A0A6A6CCZ9_ZASCE</name>
<dbReference type="OrthoDB" id="3650371at2759"/>
<sequence>MEHKSANTERMTGPKRKRDTILEDAPNPKRRELSSDHEALKVEEKQSTFLGLPPELRNSIYALVFTFGDCKPYNPVPAYRGLHSCQCRGQTLMRVCRQTRKETLALFYQNHEFRLLLSDDHKLAVQTWLDSLAPDAFNHIKRFQFRQKERRYEGQYWRWTNVYATFVIGEADVEVAVVVTSEATVSRSTHEKVEMEASEELEASFKKVAASMDKVEGRPVLTRAKMLELLEVVGWKPSK</sequence>
<reference evidence="2" key="1">
    <citation type="journal article" date="2020" name="Stud. Mycol.">
        <title>101 Dothideomycetes genomes: a test case for predicting lifestyles and emergence of pathogens.</title>
        <authorList>
            <person name="Haridas S."/>
            <person name="Albert R."/>
            <person name="Binder M."/>
            <person name="Bloem J."/>
            <person name="Labutti K."/>
            <person name="Salamov A."/>
            <person name="Andreopoulos B."/>
            <person name="Baker S."/>
            <person name="Barry K."/>
            <person name="Bills G."/>
            <person name="Bluhm B."/>
            <person name="Cannon C."/>
            <person name="Castanera R."/>
            <person name="Culley D."/>
            <person name="Daum C."/>
            <person name="Ezra D."/>
            <person name="Gonzalez J."/>
            <person name="Henrissat B."/>
            <person name="Kuo A."/>
            <person name="Liang C."/>
            <person name="Lipzen A."/>
            <person name="Lutzoni F."/>
            <person name="Magnuson J."/>
            <person name="Mondo S."/>
            <person name="Nolan M."/>
            <person name="Ohm R."/>
            <person name="Pangilinan J."/>
            <person name="Park H.-J."/>
            <person name="Ramirez L."/>
            <person name="Alfaro M."/>
            <person name="Sun H."/>
            <person name="Tritt A."/>
            <person name="Yoshinaga Y."/>
            <person name="Zwiers L.-H."/>
            <person name="Turgeon B."/>
            <person name="Goodwin S."/>
            <person name="Spatafora J."/>
            <person name="Crous P."/>
            <person name="Grigoriev I."/>
        </authorList>
    </citation>
    <scope>NUCLEOTIDE SEQUENCE</scope>
    <source>
        <strain evidence="2">ATCC 36951</strain>
    </source>
</reference>
<protein>
    <submittedName>
        <fullName evidence="2">Uncharacterized protein</fullName>
    </submittedName>
</protein>
<proteinExistence type="predicted"/>
<dbReference type="EMBL" id="ML993608">
    <property type="protein sequence ID" value="KAF2163569.1"/>
    <property type="molecule type" value="Genomic_DNA"/>
</dbReference>
<gene>
    <name evidence="2" type="ORF">M409DRAFT_57454</name>
</gene>
<keyword evidence="3" id="KW-1185">Reference proteome</keyword>
<evidence type="ECO:0000313" key="2">
    <source>
        <dbReference type="EMBL" id="KAF2163569.1"/>
    </source>
</evidence>
<evidence type="ECO:0000313" key="3">
    <source>
        <dbReference type="Proteomes" id="UP000799537"/>
    </source>
</evidence>
<evidence type="ECO:0000256" key="1">
    <source>
        <dbReference type="SAM" id="MobiDB-lite"/>
    </source>
</evidence>
<accession>A0A6A6CCZ9</accession>
<dbReference type="InterPro" id="IPR038883">
    <property type="entry name" value="AN11006-like"/>
</dbReference>
<dbReference type="GeneID" id="54566905"/>
<dbReference type="PANTHER" id="PTHR42085:SF1">
    <property type="entry name" value="F-BOX DOMAIN-CONTAINING PROTEIN"/>
    <property type="match status" value="1"/>
</dbReference>
<organism evidence="2 3">
    <name type="scientific">Zasmidium cellare ATCC 36951</name>
    <dbReference type="NCBI Taxonomy" id="1080233"/>
    <lineage>
        <taxon>Eukaryota</taxon>
        <taxon>Fungi</taxon>
        <taxon>Dikarya</taxon>
        <taxon>Ascomycota</taxon>
        <taxon>Pezizomycotina</taxon>
        <taxon>Dothideomycetes</taxon>
        <taxon>Dothideomycetidae</taxon>
        <taxon>Mycosphaerellales</taxon>
        <taxon>Mycosphaerellaceae</taxon>
        <taxon>Zasmidium</taxon>
    </lineage>
</organism>
<dbReference type="Proteomes" id="UP000799537">
    <property type="component" value="Unassembled WGS sequence"/>
</dbReference>
<dbReference type="AlphaFoldDB" id="A0A6A6CCZ9"/>
<dbReference type="RefSeq" id="XP_033664458.1">
    <property type="nucleotide sequence ID" value="XM_033813633.1"/>
</dbReference>